<gene>
    <name evidence="2" type="ORF">LAMI_0E07008G</name>
</gene>
<sequence length="254" mass="27379">MRLRRSTRLKLREGVTDGAVAPAGASTPAAVPAPANGATSSALPWDHKSPGIKVQKPPTRMRRTTTKTHATLVRPHYSGHSNSHNASLTTVIDAISHQCKTSPTLQQIAGQLIPLIEAGRQLELEQQRSNAALLSRLLSEPHTVPEDQAFYTALTAPNLTAPAATRFTAQWHGITAEGVADIVFDCDEAFDVAACRRNDFQAINTRVNRLLLQHRITTLPWPDKKRKRVGSGVPGALGNPENPVADPATIPLLS</sequence>
<evidence type="ECO:0000256" key="1">
    <source>
        <dbReference type="SAM" id="MobiDB-lite"/>
    </source>
</evidence>
<feature type="compositionally biased region" description="Low complexity" evidence="1">
    <location>
        <begin position="19"/>
        <end position="35"/>
    </location>
</feature>
<feature type="region of interest" description="Disordered" evidence="1">
    <location>
        <begin position="19"/>
        <end position="64"/>
    </location>
</feature>
<name>A0A1G4JME9_9SACH</name>
<reference evidence="2 3" key="1">
    <citation type="submission" date="2016-03" db="EMBL/GenBank/DDBJ databases">
        <authorList>
            <person name="Devillers H."/>
        </authorList>
    </citation>
    <scope>NUCLEOTIDE SEQUENCE [LARGE SCALE GENOMIC DNA]</scope>
    <source>
        <strain evidence="2">CBS 11717</strain>
    </source>
</reference>
<dbReference type="OrthoDB" id="4036058at2759"/>
<dbReference type="AlphaFoldDB" id="A0A1G4JME9"/>
<dbReference type="EMBL" id="LT598465">
    <property type="protein sequence ID" value="SCU91730.1"/>
    <property type="molecule type" value="Genomic_DNA"/>
</dbReference>
<protein>
    <submittedName>
        <fullName evidence="2">LAMI_0E07008g1_1</fullName>
    </submittedName>
</protein>
<proteinExistence type="predicted"/>
<feature type="region of interest" description="Disordered" evidence="1">
    <location>
        <begin position="223"/>
        <end position="254"/>
    </location>
</feature>
<evidence type="ECO:0000313" key="3">
    <source>
        <dbReference type="Proteomes" id="UP000191024"/>
    </source>
</evidence>
<dbReference type="Proteomes" id="UP000191024">
    <property type="component" value="Chromosome E"/>
</dbReference>
<evidence type="ECO:0000313" key="2">
    <source>
        <dbReference type="EMBL" id="SCU91730.1"/>
    </source>
</evidence>
<organism evidence="2 3">
    <name type="scientific">Lachancea mirantina</name>
    <dbReference type="NCBI Taxonomy" id="1230905"/>
    <lineage>
        <taxon>Eukaryota</taxon>
        <taxon>Fungi</taxon>
        <taxon>Dikarya</taxon>
        <taxon>Ascomycota</taxon>
        <taxon>Saccharomycotina</taxon>
        <taxon>Saccharomycetes</taxon>
        <taxon>Saccharomycetales</taxon>
        <taxon>Saccharomycetaceae</taxon>
        <taxon>Lachancea</taxon>
    </lineage>
</organism>
<keyword evidence="3" id="KW-1185">Reference proteome</keyword>
<accession>A0A1G4JME9</accession>